<evidence type="ECO:0000259" key="1">
    <source>
        <dbReference type="PROSITE" id="PS50011"/>
    </source>
</evidence>
<evidence type="ECO:0000313" key="2">
    <source>
        <dbReference type="EMBL" id="QDM42109.1"/>
    </source>
</evidence>
<dbReference type="InterPro" id="IPR058053">
    <property type="entry name" value="RamC_C"/>
</dbReference>
<dbReference type="PANTHER" id="PTHR44167">
    <property type="entry name" value="OVARIAN-SPECIFIC SERINE/THREONINE-PROTEIN KINASE LOK-RELATED"/>
    <property type="match status" value="1"/>
</dbReference>
<dbReference type="Proteomes" id="UP000315377">
    <property type="component" value="Chromosome"/>
</dbReference>
<dbReference type="Gene3D" id="1.10.510.10">
    <property type="entry name" value="Transferase(Phosphotransferase) domain 1"/>
    <property type="match status" value="1"/>
</dbReference>
<sequence>MLRKIGDISLYIWNIHRERIKNGGICMEGNMLYHQYMKPDSEYYEKMSAIEKAYEVNEIPDTYDVISDSDSVWKHYHFKGLTLPEQGWKIHVTATFEDSQSVLEKVARLCIDRKIEFKHLKDRNSFIEMNSKNANRASSGKFITIYPINNESFVELLELISSTIQDFQKGPYILNDKRWKNSNVFYRYGGFKTIINEHGEHCIRDEQGNLIKDQRTPFYQVPDFVKDFDDYLNTINNDLETKAEGNLEKYDIETALTYSNAGGVYRATRKKDNMKVIIKEARPNAGLDGAGQDALSRQKIEYDALKKLKDVPGVVNLIEYFQEWEHYFLVEEFIEGQDLRQWIARTFPFVKDSELIRDHAKNVKKILLQLFPLIDHMHQNGVAMGDLQPSNVMVTEDLTVRIIDFETAMPVNSEDNPSMATTGFVSREMKVSGARDWFGLKKIVMFLVLPVLSSEDLEGYLQSNHHNWIKENYGDSFYRFIVDLQEKCNKRINDYQQYTPKEINLSDQSSDFNISSIIYKLIKGIENNLTNDERFINGDIRQFMMSGGKFNFLTGGSGTAFTLTKQQSKTVEVDNWIQSFLLDNLARIEDNGLLTGKTGILALLYAKGYKEVVFNEVRVLKDNINETNISLRSGLSGIGLFVISLYLETENKEYLQFAIEIEELIDFNRVKGEPLRVNDWMAVDIGAIDGLSGVSLFYSALYSATNNKKYLEKAELVLKEDLESTKKDDVSGVLQTLDKRNRLLPYLSGGSIGIAISIWFLNHVSGQDLYREEMDAVSKLSKICCTISGSLFDGAGSFLLIPSMMEHGENREEIVSEVLKLLNLFLIEKNGYYVYPGQFSFRLADDVYTGSSGIILALMGVVKDNPLYWLPLINSDEFLEKTKAKALVVTSEQR</sequence>
<name>A0AAP9DR22_PANTH</name>
<dbReference type="GO" id="GO:0004672">
    <property type="term" value="F:protein kinase activity"/>
    <property type="evidence" value="ECO:0007669"/>
    <property type="project" value="InterPro"/>
</dbReference>
<dbReference type="GO" id="GO:0031179">
    <property type="term" value="P:peptide modification"/>
    <property type="evidence" value="ECO:0007669"/>
    <property type="project" value="InterPro"/>
</dbReference>
<dbReference type="InterPro" id="IPR011009">
    <property type="entry name" value="Kinase-like_dom_sf"/>
</dbReference>
<feature type="domain" description="Protein kinase" evidence="1">
    <location>
        <begin position="250"/>
        <end position="505"/>
    </location>
</feature>
<reference evidence="2 3" key="1">
    <citation type="submission" date="2019-07" db="EMBL/GenBank/DDBJ databases">
        <title>Paenibacillus thiaminolyticus NRRL B-4156.</title>
        <authorList>
            <person name="Hehnly C."/>
            <person name="Zhang L."/>
        </authorList>
    </citation>
    <scope>NUCLEOTIDE SEQUENCE [LARGE SCALE GENOMIC DNA]</scope>
    <source>
        <strain evidence="2 3">NRRL B-4156</strain>
    </source>
</reference>
<keyword evidence="2" id="KW-0808">Transferase</keyword>
<dbReference type="AlphaFoldDB" id="A0AAP9DR22"/>
<dbReference type="InterPro" id="IPR053524">
    <property type="entry name" value="Aerial_hyphae_peptide-synth"/>
</dbReference>
<dbReference type="CDD" id="cd04791">
    <property type="entry name" value="LanC_SerThrkinase"/>
    <property type="match status" value="1"/>
</dbReference>
<dbReference type="SUPFAM" id="SSF56112">
    <property type="entry name" value="Protein kinase-like (PK-like)"/>
    <property type="match status" value="1"/>
</dbReference>
<dbReference type="Pfam" id="PF00069">
    <property type="entry name" value="Pkinase"/>
    <property type="match status" value="1"/>
</dbReference>
<dbReference type="Gene3D" id="1.50.10.10">
    <property type="match status" value="1"/>
</dbReference>
<gene>
    <name evidence="2" type="ORF">FLT43_00240</name>
</gene>
<dbReference type="InterPro" id="IPR000719">
    <property type="entry name" value="Prot_kinase_dom"/>
</dbReference>
<dbReference type="NCBIfam" id="NF038151">
    <property type="entry name" value="lanthi_synth_III"/>
    <property type="match status" value="1"/>
</dbReference>
<dbReference type="InterPro" id="IPR012341">
    <property type="entry name" value="6hp_glycosidase-like_sf"/>
</dbReference>
<dbReference type="InterPro" id="IPR007822">
    <property type="entry name" value="LANC-like"/>
</dbReference>
<proteinExistence type="predicted"/>
<dbReference type="SUPFAM" id="SSF158745">
    <property type="entry name" value="LanC-like"/>
    <property type="match status" value="2"/>
</dbReference>
<dbReference type="GO" id="GO:0005524">
    <property type="term" value="F:ATP binding"/>
    <property type="evidence" value="ECO:0007669"/>
    <property type="project" value="InterPro"/>
</dbReference>
<dbReference type="EMBL" id="CP041405">
    <property type="protein sequence ID" value="QDM42109.1"/>
    <property type="molecule type" value="Genomic_DNA"/>
</dbReference>
<dbReference type="GO" id="GO:0005975">
    <property type="term" value="P:carbohydrate metabolic process"/>
    <property type="evidence" value="ECO:0007669"/>
    <property type="project" value="InterPro"/>
</dbReference>
<protein>
    <submittedName>
        <fullName evidence="2">Protein kinase</fullName>
    </submittedName>
</protein>
<dbReference type="InterPro" id="IPR057929">
    <property type="entry name" value="RamC_N"/>
</dbReference>
<keyword evidence="2" id="KW-0418">Kinase</keyword>
<dbReference type="SMART" id="SM00220">
    <property type="entry name" value="S_TKc"/>
    <property type="match status" value="1"/>
</dbReference>
<organism evidence="2 3">
    <name type="scientific">Paenibacillus thiaminolyticus</name>
    <name type="common">Bacillus thiaminolyticus</name>
    <dbReference type="NCBI Taxonomy" id="49283"/>
    <lineage>
        <taxon>Bacteria</taxon>
        <taxon>Bacillati</taxon>
        <taxon>Bacillota</taxon>
        <taxon>Bacilli</taxon>
        <taxon>Bacillales</taxon>
        <taxon>Paenibacillaceae</taxon>
        <taxon>Paenibacillus</taxon>
    </lineage>
</organism>
<dbReference type="PANTHER" id="PTHR44167:SF24">
    <property type="entry name" value="SERINE_THREONINE-PROTEIN KINASE CHK2"/>
    <property type="match status" value="1"/>
</dbReference>
<dbReference type="SMART" id="SM01260">
    <property type="entry name" value="LANC_like"/>
    <property type="match status" value="1"/>
</dbReference>
<dbReference type="Pfam" id="PF25816">
    <property type="entry name" value="RamC_N"/>
    <property type="match status" value="1"/>
</dbReference>
<dbReference type="PROSITE" id="PS50011">
    <property type="entry name" value="PROTEIN_KINASE_DOM"/>
    <property type="match status" value="1"/>
</dbReference>
<accession>A0AAP9DR22</accession>
<evidence type="ECO:0000313" key="3">
    <source>
        <dbReference type="Proteomes" id="UP000315377"/>
    </source>
</evidence>